<proteinExistence type="predicted"/>
<dbReference type="KEGG" id="nao:Y958_02250"/>
<accession>A0A248JMA7</accession>
<protein>
    <submittedName>
        <fullName evidence="2">DUF1223 domain-containing protein</fullName>
    </submittedName>
</protein>
<organism evidence="2 3">
    <name type="scientific">Nitrospirillum viridazoti CBAmc</name>
    <dbReference type="NCBI Taxonomy" id="1441467"/>
    <lineage>
        <taxon>Bacteria</taxon>
        <taxon>Pseudomonadati</taxon>
        <taxon>Pseudomonadota</taxon>
        <taxon>Alphaproteobacteria</taxon>
        <taxon>Rhodospirillales</taxon>
        <taxon>Azospirillaceae</taxon>
        <taxon>Nitrospirillum</taxon>
        <taxon>Nitrospirillum viridazoti</taxon>
    </lineage>
</organism>
<keyword evidence="3" id="KW-1185">Reference proteome</keyword>
<evidence type="ECO:0000313" key="2">
    <source>
        <dbReference type="EMBL" id="ASG19779.1"/>
    </source>
</evidence>
<feature type="chain" id="PRO_5013123259" evidence="1">
    <location>
        <begin position="24"/>
        <end position="240"/>
    </location>
</feature>
<dbReference type="RefSeq" id="WP_088870741.1">
    <property type="nucleotide sequence ID" value="NZ_CP022110.1"/>
</dbReference>
<keyword evidence="1" id="KW-0732">Signal</keyword>
<gene>
    <name evidence="2" type="ORF">Y958_02250</name>
</gene>
<reference evidence="2 3" key="1">
    <citation type="submission" date="2017-06" db="EMBL/GenBank/DDBJ databases">
        <title>Complete genome sequence of Nitrospirillum amazonense strain CBAmC, an endophytic nitrogen-fixing and plant growth-promoting bacterium, isolated from sugarcane.</title>
        <authorList>
            <person name="Schwab S."/>
            <person name="dos Santos Teixeira K.R."/>
            <person name="Simoes Araujo J.L."/>
            <person name="Soares Vidal M."/>
            <person name="Borges de Freitas H.R."/>
            <person name="Rivello Crivelaro A.L."/>
            <person name="Bueno de Camargo Nunes A."/>
            <person name="dos Santos C.M."/>
            <person name="Palmeira da Silva Rosa D."/>
            <person name="da Silva Padilha D."/>
            <person name="da Silva E."/>
            <person name="Araujo Terra L."/>
            <person name="Soares Mendes V."/>
            <person name="Farinelli L."/>
            <person name="Magalhaes Cruz L."/>
            <person name="Baldani J.I."/>
        </authorList>
    </citation>
    <scope>NUCLEOTIDE SEQUENCE [LARGE SCALE GENOMIC DNA]</scope>
    <source>
        <strain evidence="2 3">CBAmC</strain>
    </source>
</reference>
<dbReference type="InterPro" id="IPR010634">
    <property type="entry name" value="DUF1223"/>
</dbReference>
<dbReference type="InterPro" id="IPR036249">
    <property type="entry name" value="Thioredoxin-like_sf"/>
</dbReference>
<dbReference type="PANTHER" id="PTHR36057">
    <property type="match status" value="1"/>
</dbReference>
<dbReference type="EMBL" id="CP022110">
    <property type="protein sequence ID" value="ASG19779.1"/>
    <property type="molecule type" value="Genomic_DNA"/>
</dbReference>
<dbReference type="Pfam" id="PF06764">
    <property type="entry name" value="DUF1223"/>
    <property type="match status" value="1"/>
</dbReference>
<dbReference type="Proteomes" id="UP000197153">
    <property type="component" value="Chromosome 1"/>
</dbReference>
<feature type="signal peptide" evidence="1">
    <location>
        <begin position="1"/>
        <end position="23"/>
    </location>
</feature>
<name>A0A248JMA7_9PROT</name>
<sequence>MRRTGLLFLAFSLGLPISTPALAAGPVVVELFTSQGCSSCPPADAFLTDLAQDRRDVLPLAFHVTYWNGLGWRDPYSFEAATARQRWYARSLGGGQVYTPEMVVNGERAFVGSDRARGLAEIADAMRRQAAPVGLQVARGEDGLVISVGAGKGQQGDILVVGYDPQHRTPIGRGENSGRTLLESNIVRSLTPAGQWRGDAVEVRQPLPAGERVAVLLQAPDGRILSAAILSQAPGDQTPG</sequence>
<dbReference type="SUPFAM" id="SSF52833">
    <property type="entry name" value="Thioredoxin-like"/>
    <property type="match status" value="1"/>
</dbReference>
<dbReference type="AlphaFoldDB" id="A0A248JMA7"/>
<dbReference type="PANTHER" id="PTHR36057:SF1">
    <property type="entry name" value="LIPOPROTEIN LIPID ATTACHMENT SITE-LIKE PROTEIN, PUTATIVE (DUF1223)-RELATED"/>
    <property type="match status" value="1"/>
</dbReference>
<evidence type="ECO:0000256" key="1">
    <source>
        <dbReference type="SAM" id="SignalP"/>
    </source>
</evidence>
<evidence type="ECO:0000313" key="3">
    <source>
        <dbReference type="Proteomes" id="UP000197153"/>
    </source>
</evidence>